<accession>A0A2P2J7K8</accession>
<dbReference type="EMBL" id="GGEC01008970">
    <property type="protein sequence ID" value="MBW89453.1"/>
    <property type="molecule type" value="Transcribed_RNA"/>
</dbReference>
<evidence type="ECO:0000313" key="1">
    <source>
        <dbReference type="EMBL" id="MBW89453.1"/>
    </source>
</evidence>
<name>A0A2P2J7K8_RHIMU</name>
<proteinExistence type="predicted"/>
<organism evidence="1">
    <name type="scientific">Rhizophora mucronata</name>
    <name type="common">Asiatic mangrove</name>
    <dbReference type="NCBI Taxonomy" id="61149"/>
    <lineage>
        <taxon>Eukaryota</taxon>
        <taxon>Viridiplantae</taxon>
        <taxon>Streptophyta</taxon>
        <taxon>Embryophyta</taxon>
        <taxon>Tracheophyta</taxon>
        <taxon>Spermatophyta</taxon>
        <taxon>Magnoliopsida</taxon>
        <taxon>eudicotyledons</taxon>
        <taxon>Gunneridae</taxon>
        <taxon>Pentapetalae</taxon>
        <taxon>rosids</taxon>
        <taxon>fabids</taxon>
        <taxon>Malpighiales</taxon>
        <taxon>Rhizophoraceae</taxon>
        <taxon>Rhizophora</taxon>
    </lineage>
</organism>
<protein>
    <submittedName>
        <fullName evidence="1">Uncharacterized protein</fullName>
    </submittedName>
</protein>
<reference evidence="1" key="1">
    <citation type="submission" date="2018-02" db="EMBL/GenBank/DDBJ databases">
        <title>Rhizophora mucronata_Transcriptome.</title>
        <authorList>
            <person name="Meera S.P."/>
            <person name="Sreeshan A."/>
            <person name="Augustine A."/>
        </authorList>
    </citation>
    <scope>NUCLEOTIDE SEQUENCE</scope>
    <source>
        <tissue evidence="1">Leaf</tissue>
    </source>
</reference>
<dbReference type="AlphaFoldDB" id="A0A2P2J7K8"/>
<sequence>MISDTEMEDYFHICNRNLSNLPITYIVIAIFSPPQYYRTDNFNK</sequence>